<dbReference type="Proteomes" id="UP000236584">
    <property type="component" value="Chromosome"/>
</dbReference>
<protein>
    <submittedName>
        <fullName evidence="2">Daunorubicin C-13 ketoreductase</fullName>
    </submittedName>
</protein>
<evidence type="ECO:0000313" key="2">
    <source>
        <dbReference type="EMBL" id="AUV80880.1"/>
    </source>
</evidence>
<dbReference type="PRINTS" id="PR00081">
    <property type="entry name" value="GDHRDH"/>
</dbReference>
<dbReference type="EMBL" id="CP026309">
    <property type="protein sequence ID" value="AUV80880.1"/>
    <property type="molecule type" value="Genomic_DNA"/>
</dbReference>
<evidence type="ECO:0000313" key="3">
    <source>
        <dbReference type="Proteomes" id="UP000236584"/>
    </source>
</evidence>
<dbReference type="OrthoDB" id="10454at2157"/>
<dbReference type="PANTHER" id="PTHR43157:SF31">
    <property type="entry name" value="PHOSPHATIDYLINOSITOL-GLYCAN BIOSYNTHESIS CLASS F PROTEIN"/>
    <property type="match status" value="1"/>
</dbReference>
<sequence length="301" mass="31929">MTHPPEKRAGVEETDLTGTTALVTGSTSGIGRGAALALGRLGADVVVHGRDDAAGAELVDELTASGSDARFVRADFSDVGAVRGLADEVRAETDELDLLVNNAGGFFREARLTGLGVEYTFHVNHLSPYLLTAELLDHLAPEARVVTTASDAHRGVTLDLDSVASIEDYSGWTAYQRSKLANVQFAFELAKRLSDRDSKVTSNALHPGAIPGSGFTRFLPTPLSQGAKLLNAVPGVTSVTDGAAALVYLAISDRVDGVSGRYFSKQRPATPSQAARYPEAQRRLWQRSAELLGIDEPLTVD</sequence>
<organism evidence="2 3">
    <name type="scientific">Salinigranum rubrum</name>
    <dbReference type="NCBI Taxonomy" id="755307"/>
    <lineage>
        <taxon>Archaea</taxon>
        <taxon>Methanobacteriati</taxon>
        <taxon>Methanobacteriota</taxon>
        <taxon>Stenosarchaea group</taxon>
        <taxon>Halobacteria</taxon>
        <taxon>Halobacteriales</taxon>
        <taxon>Haloferacaceae</taxon>
        <taxon>Salinigranum</taxon>
    </lineage>
</organism>
<proteinExistence type="predicted"/>
<dbReference type="SUPFAM" id="SSF51735">
    <property type="entry name" value="NAD(P)-binding Rossmann-fold domains"/>
    <property type="match status" value="1"/>
</dbReference>
<keyword evidence="1" id="KW-0560">Oxidoreductase</keyword>
<dbReference type="InterPro" id="IPR036291">
    <property type="entry name" value="NAD(P)-bd_dom_sf"/>
</dbReference>
<dbReference type="KEGG" id="srub:C2R22_03740"/>
<accession>A0A2I8VG39</accession>
<reference evidence="2 3" key="1">
    <citation type="submission" date="2018-01" db="EMBL/GenBank/DDBJ databases">
        <title>Complete genome sequence of Salinigranum rubrum GX10T, an extremely halophilic archaeon isolated from a marine solar saltern.</title>
        <authorList>
            <person name="Han S."/>
        </authorList>
    </citation>
    <scope>NUCLEOTIDE SEQUENCE [LARGE SCALE GENOMIC DNA]</scope>
    <source>
        <strain evidence="2 3">GX10</strain>
    </source>
</reference>
<name>A0A2I8VG39_9EURY</name>
<dbReference type="RefSeq" id="WP_103424567.1">
    <property type="nucleotide sequence ID" value="NZ_CP026309.1"/>
</dbReference>
<dbReference type="Pfam" id="PF00106">
    <property type="entry name" value="adh_short"/>
    <property type="match status" value="1"/>
</dbReference>
<dbReference type="Gene3D" id="3.40.50.720">
    <property type="entry name" value="NAD(P)-binding Rossmann-like Domain"/>
    <property type="match status" value="1"/>
</dbReference>
<evidence type="ECO:0000256" key="1">
    <source>
        <dbReference type="ARBA" id="ARBA00023002"/>
    </source>
</evidence>
<dbReference type="GO" id="GO:0016491">
    <property type="term" value="F:oxidoreductase activity"/>
    <property type="evidence" value="ECO:0007669"/>
    <property type="project" value="UniProtKB-KW"/>
</dbReference>
<dbReference type="GeneID" id="35591171"/>
<dbReference type="PANTHER" id="PTHR43157">
    <property type="entry name" value="PHOSPHATIDYLINOSITOL-GLYCAN BIOSYNTHESIS CLASS F PROTEIN-RELATED"/>
    <property type="match status" value="1"/>
</dbReference>
<dbReference type="AlphaFoldDB" id="A0A2I8VG39"/>
<keyword evidence="3" id="KW-1185">Reference proteome</keyword>
<dbReference type="InterPro" id="IPR002347">
    <property type="entry name" value="SDR_fam"/>
</dbReference>
<gene>
    <name evidence="2" type="ORF">C2R22_03740</name>
</gene>